<dbReference type="Proteomes" id="UP000426246">
    <property type="component" value="Chromosome"/>
</dbReference>
<dbReference type="InterPro" id="IPR014962">
    <property type="entry name" value="YolD"/>
</dbReference>
<dbReference type="AlphaFoldDB" id="A0A6B8RKQ2"/>
<dbReference type="Pfam" id="PF08863">
    <property type="entry name" value="YolD"/>
    <property type="match status" value="1"/>
</dbReference>
<reference evidence="2" key="1">
    <citation type="submission" date="2018-11" db="EMBL/GenBank/DDBJ databases">
        <title>Complete genome sequence of Paenibacillus sp. ML311-T8.</title>
        <authorList>
            <person name="Nam Y.-D."/>
            <person name="Kang J."/>
            <person name="Chung W.-H."/>
            <person name="Park Y.S."/>
        </authorList>
    </citation>
    <scope>NUCLEOTIDE SEQUENCE [LARGE SCALE GENOMIC DNA]</scope>
    <source>
        <strain evidence="2">ML311-T8</strain>
    </source>
</reference>
<dbReference type="RefSeq" id="WP_155701210.1">
    <property type="nucleotide sequence ID" value="NZ_CP034235.1"/>
</dbReference>
<accession>A0A6B8RKQ2</accession>
<name>A0A6B8RKQ2_9BACL</name>
<proteinExistence type="predicted"/>
<organism evidence="1 2">
    <name type="scientific">Paenibacillus psychroresistens</name>
    <dbReference type="NCBI Taxonomy" id="1778678"/>
    <lineage>
        <taxon>Bacteria</taxon>
        <taxon>Bacillati</taxon>
        <taxon>Bacillota</taxon>
        <taxon>Bacilli</taxon>
        <taxon>Bacillales</taxon>
        <taxon>Paenibacillaceae</taxon>
        <taxon>Paenibacillus</taxon>
    </lineage>
</organism>
<dbReference type="KEGG" id="ppsc:EHS13_15450"/>
<evidence type="ECO:0000313" key="1">
    <source>
        <dbReference type="EMBL" id="QGQ96172.1"/>
    </source>
</evidence>
<gene>
    <name evidence="1" type="ORF">EHS13_15450</name>
</gene>
<protein>
    <submittedName>
        <fullName evidence="1">YolD-like family protein</fullName>
    </submittedName>
</protein>
<keyword evidence="2" id="KW-1185">Reference proteome</keyword>
<dbReference type="OrthoDB" id="2376882at2"/>
<evidence type="ECO:0000313" key="2">
    <source>
        <dbReference type="Proteomes" id="UP000426246"/>
    </source>
</evidence>
<sequence length="125" mass="14550">MTKQLDDMWTSKWVLPEHREALVADDRSLKRLIKPDLDEQEVAAIDQAIHSAIQTKGTIILTVFDKYELKRVTGTVFKLDAIIKMVKIKLEDPSAEDNECIWVPLRDILKAEMREVEEWDDVGWE</sequence>
<dbReference type="EMBL" id="CP034235">
    <property type="protein sequence ID" value="QGQ96172.1"/>
    <property type="molecule type" value="Genomic_DNA"/>
</dbReference>